<dbReference type="Proteomes" id="UP001212152">
    <property type="component" value="Unassembled WGS sequence"/>
</dbReference>
<protein>
    <submittedName>
        <fullName evidence="3">Uncharacterized protein</fullName>
    </submittedName>
</protein>
<gene>
    <name evidence="3" type="ORF">HDU87_001440</name>
</gene>
<keyword evidence="2" id="KW-0472">Membrane</keyword>
<comment type="caution">
    <text evidence="3">The sequence shown here is derived from an EMBL/GenBank/DDBJ whole genome shotgun (WGS) entry which is preliminary data.</text>
</comment>
<keyword evidence="4" id="KW-1185">Reference proteome</keyword>
<dbReference type="EMBL" id="JADGJQ010000131">
    <property type="protein sequence ID" value="KAJ3167817.1"/>
    <property type="molecule type" value="Genomic_DNA"/>
</dbReference>
<organism evidence="3 4">
    <name type="scientific">Geranomyces variabilis</name>
    <dbReference type="NCBI Taxonomy" id="109894"/>
    <lineage>
        <taxon>Eukaryota</taxon>
        <taxon>Fungi</taxon>
        <taxon>Fungi incertae sedis</taxon>
        <taxon>Chytridiomycota</taxon>
        <taxon>Chytridiomycota incertae sedis</taxon>
        <taxon>Chytridiomycetes</taxon>
        <taxon>Spizellomycetales</taxon>
        <taxon>Powellomycetaceae</taxon>
        <taxon>Geranomyces</taxon>
    </lineage>
</organism>
<name>A0AAD5TBH6_9FUNG</name>
<dbReference type="AlphaFoldDB" id="A0AAD5TBH6"/>
<sequence length="446" mass="45893">MGVFRIDEDIPMHDSRLLHAEYDPRQVFRVTELPNSMQPVSMWIPRLYDETALHILVSLPPAQAAGSSPTSIQPVAPPRRAVRPDVALATGAAAAAASQYANSASPSQYASPASPASPLDYYASPADPPHYSPALSSSEYSSAYAPLTAAAMLKPASMADNPFQPAPPVPPVSQAQSAAKGRIATPVPAKSTGGRFAAFMRTTKGRIWAGVIGTVVLVAIIIGVVVGMKSSKANGSDAQAVGGSQATPSSPVTSTTRFSTPLASSAATIPTPVPAASTTSRPIASPTPLPGNWLTLAQFQFMGTPLPGPAATVTLRTPDLMGCGTLCRAAAGCLAGQMVGNTCYLMKSFDGTAVTNVDAMITYPDVSGFAAWSAAVGSDSDGHDFDPTGTCPPATSGAQCAALCAVIPACRGVNYNSAVDGRFCCFKTAIITPLTPNRNVTIWIKP</sequence>
<evidence type="ECO:0000256" key="1">
    <source>
        <dbReference type="SAM" id="MobiDB-lite"/>
    </source>
</evidence>
<proteinExistence type="predicted"/>
<feature type="transmembrane region" description="Helical" evidence="2">
    <location>
        <begin position="207"/>
        <end position="228"/>
    </location>
</feature>
<evidence type="ECO:0000256" key="2">
    <source>
        <dbReference type="SAM" id="Phobius"/>
    </source>
</evidence>
<keyword evidence="2" id="KW-0812">Transmembrane</keyword>
<evidence type="ECO:0000313" key="4">
    <source>
        <dbReference type="Proteomes" id="UP001212152"/>
    </source>
</evidence>
<feature type="compositionally biased region" description="Polar residues" evidence="1">
    <location>
        <begin position="234"/>
        <end position="268"/>
    </location>
</feature>
<keyword evidence="2" id="KW-1133">Transmembrane helix</keyword>
<accession>A0AAD5TBH6</accession>
<reference evidence="3" key="1">
    <citation type="submission" date="2020-05" db="EMBL/GenBank/DDBJ databases">
        <title>Phylogenomic resolution of chytrid fungi.</title>
        <authorList>
            <person name="Stajich J.E."/>
            <person name="Amses K."/>
            <person name="Simmons R."/>
            <person name="Seto K."/>
            <person name="Myers J."/>
            <person name="Bonds A."/>
            <person name="Quandt C.A."/>
            <person name="Barry K."/>
            <person name="Liu P."/>
            <person name="Grigoriev I."/>
            <person name="Longcore J.E."/>
            <person name="James T.Y."/>
        </authorList>
    </citation>
    <scope>NUCLEOTIDE SEQUENCE</scope>
    <source>
        <strain evidence="3">JEL0379</strain>
    </source>
</reference>
<feature type="region of interest" description="Disordered" evidence="1">
    <location>
        <begin position="234"/>
        <end position="284"/>
    </location>
</feature>
<feature type="region of interest" description="Disordered" evidence="1">
    <location>
        <begin position="161"/>
        <end position="186"/>
    </location>
</feature>
<evidence type="ECO:0000313" key="3">
    <source>
        <dbReference type="EMBL" id="KAJ3167817.1"/>
    </source>
</evidence>